<keyword evidence="1" id="KW-0472">Membrane</keyword>
<organism evidence="2 3">
    <name type="scientific">Vallitalea pronyensis</name>
    <dbReference type="NCBI Taxonomy" id="1348613"/>
    <lineage>
        <taxon>Bacteria</taxon>
        <taxon>Bacillati</taxon>
        <taxon>Bacillota</taxon>
        <taxon>Clostridia</taxon>
        <taxon>Lachnospirales</taxon>
        <taxon>Vallitaleaceae</taxon>
        <taxon>Vallitalea</taxon>
    </lineage>
</organism>
<evidence type="ECO:0000256" key="1">
    <source>
        <dbReference type="SAM" id="Phobius"/>
    </source>
</evidence>
<gene>
    <name evidence="2" type="ORF">HZI73_00060</name>
</gene>
<keyword evidence="1" id="KW-1133">Transmembrane helix</keyword>
<feature type="transmembrane region" description="Helical" evidence="1">
    <location>
        <begin position="59"/>
        <end position="78"/>
    </location>
</feature>
<feature type="transmembrane region" description="Helical" evidence="1">
    <location>
        <begin position="7"/>
        <end position="29"/>
    </location>
</feature>
<reference evidence="2" key="1">
    <citation type="submission" date="2020-07" db="EMBL/GenBank/DDBJ databases">
        <title>Vallitalea pronyensis genome.</title>
        <authorList>
            <person name="Postec A."/>
        </authorList>
    </citation>
    <scope>NUCLEOTIDE SEQUENCE</scope>
    <source>
        <strain evidence="2">FatNI3</strain>
    </source>
</reference>
<sequence>MNKIGFCLSGIMSLICLFAMLINAFIIGLTPTIGETVWKFSQFGSYHYTDFLPNFSSSYTISIIFFILGIGLCILFYIREKAEHK</sequence>
<evidence type="ECO:0000313" key="3">
    <source>
        <dbReference type="Proteomes" id="UP000683246"/>
    </source>
</evidence>
<accession>A0A8J8MFT7</accession>
<dbReference type="KEGG" id="vpy:HZI73_00060"/>
<protein>
    <submittedName>
        <fullName evidence="2">Uncharacterized protein</fullName>
    </submittedName>
</protein>
<evidence type="ECO:0000313" key="2">
    <source>
        <dbReference type="EMBL" id="QUI20799.1"/>
    </source>
</evidence>
<proteinExistence type="predicted"/>
<name>A0A8J8MFT7_9FIRM</name>
<dbReference type="AlphaFoldDB" id="A0A8J8MFT7"/>
<dbReference type="EMBL" id="CP058649">
    <property type="protein sequence ID" value="QUI20799.1"/>
    <property type="molecule type" value="Genomic_DNA"/>
</dbReference>
<keyword evidence="1" id="KW-0812">Transmembrane</keyword>
<keyword evidence="3" id="KW-1185">Reference proteome</keyword>
<dbReference type="RefSeq" id="WP_212696257.1">
    <property type="nucleotide sequence ID" value="NZ_CP058649.1"/>
</dbReference>
<dbReference type="Proteomes" id="UP000683246">
    <property type="component" value="Chromosome"/>
</dbReference>